<dbReference type="AlphaFoldDB" id="A0AAD6C784"/>
<dbReference type="RefSeq" id="XP_056767023.1">
    <property type="nucleotide sequence ID" value="XM_056908405.1"/>
</dbReference>
<comment type="caution">
    <text evidence="2">The sequence shown here is derived from an EMBL/GenBank/DDBJ whole genome shotgun (WGS) entry which is preliminary data.</text>
</comment>
<proteinExistence type="predicted"/>
<protein>
    <submittedName>
        <fullName evidence="2">Uncharacterized protein</fullName>
    </submittedName>
</protein>
<feature type="compositionally biased region" description="Polar residues" evidence="1">
    <location>
        <begin position="93"/>
        <end position="131"/>
    </location>
</feature>
<dbReference type="GeneID" id="81598648"/>
<sequence length="336" mass="35432">MVSVPISSPRVLALTSVSTSYRGLASEKASQTLQANFAQLSYIRPSSRLVSDEVTPIKAHTSCSKSLPPKLQLIQAKIFANTRESEGMPANNPLGNGSNITPPTASVESLASTTESNDTLNQPSPETSHSDPSLLGATPSTDSPTQSLITVNMYSSSTSNLESLGSLHNSLTVLTTSSKQVDLGIERFASVTTGSNKSPSDDSNDDLGQTEITQASLIRTSDEGRVQLGHFSHTQMESQNASQGETTQGSYGPQLSPTRVDISPHPSSTTTTTDIVFSNPTNSSTVDGSGVSRQPSKQSLSAIFGSYVIKISETRVSKGIPYIAHVKATKKANVQN</sequence>
<feature type="region of interest" description="Disordered" evidence="1">
    <location>
        <begin position="85"/>
        <end position="146"/>
    </location>
</feature>
<accession>A0AAD6C784</accession>
<feature type="compositionally biased region" description="Polar residues" evidence="1">
    <location>
        <begin position="274"/>
        <end position="296"/>
    </location>
</feature>
<evidence type="ECO:0000313" key="3">
    <source>
        <dbReference type="Proteomes" id="UP001213681"/>
    </source>
</evidence>
<feature type="region of interest" description="Disordered" evidence="1">
    <location>
        <begin position="234"/>
        <end position="296"/>
    </location>
</feature>
<dbReference type="EMBL" id="JAPVEA010000005">
    <property type="protein sequence ID" value="KAJ5454067.1"/>
    <property type="molecule type" value="Genomic_DNA"/>
</dbReference>
<evidence type="ECO:0000256" key="1">
    <source>
        <dbReference type="SAM" id="MobiDB-lite"/>
    </source>
</evidence>
<dbReference type="Proteomes" id="UP001213681">
    <property type="component" value="Unassembled WGS sequence"/>
</dbReference>
<organism evidence="2 3">
    <name type="scientific">Penicillium daleae</name>
    <dbReference type="NCBI Taxonomy" id="63821"/>
    <lineage>
        <taxon>Eukaryota</taxon>
        <taxon>Fungi</taxon>
        <taxon>Dikarya</taxon>
        <taxon>Ascomycota</taxon>
        <taxon>Pezizomycotina</taxon>
        <taxon>Eurotiomycetes</taxon>
        <taxon>Eurotiomycetidae</taxon>
        <taxon>Eurotiales</taxon>
        <taxon>Aspergillaceae</taxon>
        <taxon>Penicillium</taxon>
    </lineage>
</organism>
<reference evidence="2" key="2">
    <citation type="journal article" date="2023" name="IMA Fungus">
        <title>Comparative genomic study of the Penicillium genus elucidates a diverse pangenome and 15 lateral gene transfer events.</title>
        <authorList>
            <person name="Petersen C."/>
            <person name="Sorensen T."/>
            <person name="Nielsen M.R."/>
            <person name="Sondergaard T.E."/>
            <person name="Sorensen J.L."/>
            <person name="Fitzpatrick D.A."/>
            <person name="Frisvad J.C."/>
            <person name="Nielsen K.L."/>
        </authorList>
    </citation>
    <scope>NUCLEOTIDE SEQUENCE</scope>
    <source>
        <strain evidence="2">IBT 16125</strain>
    </source>
</reference>
<gene>
    <name evidence="2" type="ORF">N7458_005023</name>
</gene>
<evidence type="ECO:0000313" key="2">
    <source>
        <dbReference type="EMBL" id="KAJ5454067.1"/>
    </source>
</evidence>
<keyword evidence="3" id="KW-1185">Reference proteome</keyword>
<feature type="compositionally biased region" description="Polar residues" evidence="1">
    <location>
        <begin position="234"/>
        <end position="257"/>
    </location>
</feature>
<reference evidence="2" key="1">
    <citation type="submission" date="2022-12" db="EMBL/GenBank/DDBJ databases">
        <authorList>
            <person name="Petersen C."/>
        </authorList>
    </citation>
    <scope>NUCLEOTIDE SEQUENCE</scope>
    <source>
        <strain evidence="2">IBT 16125</strain>
    </source>
</reference>
<name>A0AAD6C784_9EURO</name>